<dbReference type="AlphaFoldDB" id="A0A6G1FVE2"/>
<sequence length="367" mass="41677">MQGFNMGRYYPPDATDAPKFNQTSHPLGARARKINQGILTVRFELPFAIWCEHCTPPAIIAQGVRFNAEKKKVGNYYTTPIWSFRIKHGACGGGIELRTDPKNAEYVVAEGAKRRDYGEGKEEDKWGKFGEVLTEEERERRRTDAFARLEGKKADEGRAEPERERVEELVNVRERDWDDPYEANKRVRRQFRAERKVRQQNERETEALQQRIGWDGEILELTAEDKTRAELVDFGERGSIEDDISRVSSRPMLTKETNRVHSTTTVSKLRTKASIAKEEQAARFQQQLQHNTRAALNPFALSAGDKRASIPPTIAGIKRRDRSSDTDGHPRLAKAVSIVKDAPITAPDELLVKSKPDLGLTGYDSDD</sequence>
<keyword evidence="3" id="KW-1185">Reference proteome</keyword>
<proteinExistence type="inferred from homology"/>
<organism evidence="2">
    <name type="scientific">Eremomyces bilateralis CBS 781.70</name>
    <dbReference type="NCBI Taxonomy" id="1392243"/>
    <lineage>
        <taxon>Eukaryota</taxon>
        <taxon>Fungi</taxon>
        <taxon>Dikarya</taxon>
        <taxon>Ascomycota</taxon>
        <taxon>Pezizomycotina</taxon>
        <taxon>Dothideomycetes</taxon>
        <taxon>Dothideomycetes incertae sedis</taxon>
        <taxon>Eremomycetales</taxon>
        <taxon>Eremomycetaceae</taxon>
        <taxon>Eremomyces</taxon>
    </lineage>
</organism>
<dbReference type="PANTHER" id="PTHR12111:SF2">
    <property type="entry name" value="SPLICING FACTOR YJU2B-RELATED"/>
    <property type="match status" value="1"/>
</dbReference>
<name>A0A6G1FVE2_9PEZI</name>
<gene>
    <name evidence="2 4" type="ORF">P152DRAFT_461172</name>
</gene>
<dbReference type="OrthoDB" id="360327at2759"/>
<protein>
    <submittedName>
        <fullName evidence="2 4">DUF572-domain-containing protein</fullName>
    </submittedName>
</protein>
<dbReference type="InterPro" id="IPR007590">
    <property type="entry name" value="Saf4/Yju2"/>
</dbReference>
<comment type="similarity">
    <text evidence="1">Belongs to the CWC16 family.</text>
</comment>
<dbReference type="Proteomes" id="UP000504638">
    <property type="component" value="Unplaced"/>
</dbReference>
<dbReference type="Pfam" id="PF04502">
    <property type="entry name" value="Saf4_Yju2"/>
    <property type="match status" value="1"/>
</dbReference>
<dbReference type="GeneID" id="54420634"/>
<reference evidence="4" key="3">
    <citation type="submission" date="2025-04" db="UniProtKB">
        <authorList>
            <consortium name="RefSeq"/>
        </authorList>
    </citation>
    <scope>IDENTIFICATION</scope>
    <source>
        <strain evidence="4">CBS 781.70</strain>
    </source>
</reference>
<reference evidence="2 4" key="1">
    <citation type="submission" date="2020-01" db="EMBL/GenBank/DDBJ databases">
        <authorList>
            <consortium name="DOE Joint Genome Institute"/>
            <person name="Haridas S."/>
            <person name="Albert R."/>
            <person name="Binder M."/>
            <person name="Bloem J."/>
            <person name="Labutti K."/>
            <person name="Salamov A."/>
            <person name="Andreopoulos B."/>
            <person name="Baker S.E."/>
            <person name="Barry K."/>
            <person name="Bills G."/>
            <person name="Bluhm B.H."/>
            <person name="Cannon C."/>
            <person name="Castanera R."/>
            <person name="Culley D.E."/>
            <person name="Daum C."/>
            <person name="Ezra D."/>
            <person name="Gonzalez J.B."/>
            <person name="Henrissat B."/>
            <person name="Kuo A."/>
            <person name="Liang C."/>
            <person name="Lipzen A."/>
            <person name="Lutzoni F."/>
            <person name="Magnuson J."/>
            <person name="Mondo S."/>
            <person name="Nolan M."/>
            <person name="Ohm R."/>
            <person name="Pangilinan J."/>
            <person name="Park H.-J."/>
            <person name="Ramirez L."/>
            <person name="Alfaro M."/>
            <person name="Sun H."/>
            <person name="Tritt A."/>
            <person name="Yoshinaga Y."/>
            <person name="Zwiers L.-H."/>
            <person name="Turgeon B.G."/>
            <person name="Goodwin S.B."/>
            <person name="Spatafora J.W."/>
            <person name="Crous P.W."/>
            <person name="Grigoriev I.V."/>
        </authorList>
    </citation>
    <scope>NUCLEOTIDE SEQUENCE</scope>
    <source>
        <strain evidence="2 4">CBS 781.70</strain>
    </source>
</reference>
<reference evidence="4" key="2">
    <citation type="submission" date="2020-04" db="EMBL/GenBank/DDBJ databases">
        <authorList>
            <consortium name="NCBI Genome Project"/>
        </authorList>
    </citation>
    <scope>NUCLEOTIDE SEQUENCE</scope>
    <source>
        <strain evidence="4">CBS 781.70</strain>
    </source>
</reference>
<evidence type="ECO:0000256" key="1">
    <source>
        <dbReference type="ARBA" id="ARBA00005595"/>
    </source>
</evidence>
<dbReference type="EMBL" id="ML975170">
    <property type="protein sequence ID" value="KAF1809787.1"/>
    <property type="molecule type" value="Genomic_DNA"/>
</dbReference>
<evidence type="ECO:0000313" key="4">
    <source>
        <dbReference type="RefSeq" id="XP_033531418.1"/>
    </source>
</evidence>
<dbReference type="PANTHER" id="PTHR12111">
    <property type="entry name" value="SPLICING FACTOR YJU2"/>
    <property type="match status" value="1"/>
</dbReference>
<dbReference type="GO" id="GO:0071014">
    <property type="term" value="C:post-mRNA release spliceosomal complex"/>
    <property type="evidence" value="ECO:0007669"/>
    <property type="project" value="TreeGrafter"/>
</dbReference>
<evidence type="ECO:0000313" key="3">
    <source>
        <dbReference type="Proteomes" id="UP000504638"/>
    </source>
</evidence>
<dbReference type="RefSeq" id="XP_033531418.1">
    <property type="nucleotide sequence ID" value="XM_033680064.1"/>
</dbReference>
<dbReference type="GO" id="GO:0005684">
    <property type="term" value="C:U2-type spliceosomal complex"/>
    <property type="evidence" value="ECO:0007669"/>
    <property type="project" value="TreeGrafter"/>
</dbReference>
<dbReference type="GO" id="GO:0000398">
    <property type="term" value="P:mRNA splicing, via spliceosome"/>
    <property type="evidence" value="ECO:0007669"/>
    <property type="project" value="InterPro"/>
</dbReference>
<accession>A0A6G1FVE2</accession>
<evidence type="ECO:0000313" key="2">
    <source>
        <dbReference type="EMBL" id="KAF1809787.1"/>
    </source>
</evidence>